<organism evidence="4 6">
    <name type="scientific">Stigmatella aurantiaca (strain DW4/3-1)</name>
    <dbReference type="NCBI Taxonomy" id="378806"/>
    <lineage>
        <taxon>Bacteria</taxon>
        <taxon>Pseudomonadati</taxon>
        <taxon>Myxococcota</taxon>
        <taxon>Myxococcia</taxon>
        <taxon>Myxococcales</taxon>
        <taxon>Cystobacterineae</taxon>
        <taxon>Archangiaceae</taxon>
        <taxon>Stigmatella</taxon>
    </lineage>
</organism>
<name>Q093A8_STIAD</name>
<dbReference type="KEGG" id="sur:STAUR_8353"/>
<dbReference type="EMBL" id="CP002271">
    <property type="protein sequence ID" value="ADO76107.1"/>
    <property type="molecule type" value="Genomic_DNA"/>
</dbReference>
<dbReference type="Pfam" id="PF22733">
    <property type="entry name" value="NNH1"/>
    <property type="match status" value="1"/>
</dbReference>
<feature type="region of interest" description="Disordered" evidence="1">
    <location>
        <begin position="1"/>
        <end position="51"/>
    </location>
</feature>
<sequence>MALKPSGQILISGVQHPPGAVHTQKASDLAAPEDRGHARGQASAQEAAEKLSGMAEQRQAVRVFEDIADKIILQLAPLFEEAQKRGHLNLEAVAHELASALSGRISADFLVARKLDPAKLARAFREAHPLPRAQLSVAGRWCFSTA</sequence>
<dbReference type="Proteomes" id="UP000001351">
    <property type="component" value="Chromosome"/>
</dbReference>
<dbReference type="HOGENOM" id="CLU_1776329_0_0_7"/>
<evidence type="ECO:0000259" key="2">
    <source>
        <dbReference type="Pfam" id="PF22733"/>
    </source>
</evidence>
<evidence type="ECO:0000313" key="5">
    <source>
        <dbReference type="Proteomes" id="UP000001351"/>
    </source>
</evidence>
<reference evidence="4 6" key="1">
    <citation type="submission" date="2006-04" db="EMBL/GenBank/DDBJ databases">
        <authorList>
            <person name="Nierman W.C."/>
        </authorList>
    </citation>
    <scope>NUCLEOTIDE SEQUENCE [LARGE SCALE GENOMIC DNA]</scope>
    <source>
        <strain evidence="4 6">DW4/3-1</strain>
    </source>
</reference>
<evidence type="ECO:0000313" key="3">
    <source>
        <dbReference type="EMBL" id="ADO76107.1"/>
    </source>
</evidence>
<dbReference type="InterPro" id="IPR054547">
    <property type="entry name" value="NNH1"/>
</dbReference>
<dbReference type="AlphaFoldDB" id="Q093A8"/>
<dbReference type="EMBL" id="AAMD01000046">
    <property type="protein sequence ID" value="EAU66847.1"/>
    <property type="molecule type" value="Genomic_DNA"/>
</dbReference>
<evidence type="ECO:0000313" key="6">
    <source>
        <dbReference type="Proteomes" id="UP000032702"/>
    </source>
</evidence>
<reference evidence="3 5" key="2">
    <citation type="journal article" date="2011" name="Mol. Biol. Evol.">
        <title>Comparative genomic analysis of fruiting body formation in Myxococcales.</title>
        <authorList>
            <person name="Huntley S."/>
            <person name="Hamann N."/>
            <person name="Wegener-Feldbrugge S."/>
            <person name="Treuner-Lange A."/>
            <person name="Kube M."/>
            <person name="Reinhardt R."/>
            <person name="Klages S."/>
            <person name="Muller R."/>
            <person name="Ronning C.M."/>
            <person name="Nierman W.C."/>
            <person name="Sogaard-Andersen L."/>
        </authorList>
    </citation>
    <scope>NUCLEOTIDE SEQUENCE [LARGE SCALE GENOMIC DNA]</scope>
    <source>
        <strain evidence="3 5">DW4/3-1</strain>
    </source>
</reference>
<accession>Q093A8</accession>
<dbReference type="Proteomes" id="UP000032702">
    <property type="component" value="Unassembled WGS sequence"/>
</dbReference>
<feature type="domain" description="NACHT N-terminal Helical" evidence="2">
    <location>
        <begin position="39"/>
        <end position="144"/>
    </location>
</feature>
<proteinExistence type="predicted"/>
<protein>
    <recommendedName>
        <fullName evidence="2">NACHT N-terminal Helical domain-containing protein</fullName>
    </recommendedName>
</protein>
<evidence type="ECO:0000256" key="1">
    <source>
        <dbReference type="SAM" id="MobiDB-lite"/>
    </source>
</evidence>
<keyword evidence="5" id="KW-1185">Reference proteome</keyword>
<gene>
    <name evidence="3" type="ordered locus">STAUR_8353</name>
    <name evidence="4" type="ORF">STIAU_3056</name>
</gene>
<evidence type="ECO:0000313" key="4">
    <source>
        <dbReference type="EMBL" id="EAU66847.1"/>
    </source>
</evidence>